<comment type="caution">
    <text evidence="3">The sequence shown here is derived from an EMBL/GenBank/DDBJ whole genome shotgun (WGS) entry which is preliminary data.</text>
</comment>
<organism evidence="3 4">
    <name type="scientific">Candidatus Frankia alpina</name>
    <dbReference type="NCBI Taxonomy" id="2699483"/>
    <lineage>
        <taxon>Bacteria</taxon>
        <taxon>Bacillati</taxon>
        <taxon>Actinomycetota</taxon>
        <taxon>Actinomycetes</taxon>
        <taxon>Frankiales</taxon>
        <taxon>Frankiaceae</taxon>
        <taxon>Frankia</taxon>
    </lineage>
</organism>
<dbReference type="OrthoDB" id="9803333at2"/>
<accession>A0A4S5C1M0</accession>
<keyword evidence="2" id="KW-0560">Oxidoreductase</keyword>
<proteinExistence type="inferred from homology"/>
<name>A0A4S5C1M0_9ACTN</name>
<feature type="non-terminal residue" evidence="3">
    <location>
        <position position="75"/>
    </location>
</feature>
<protein>
    <submittedName>
        <fullName evidence="3">SDR family NAD(P)-dependent oxidoreductase</fullName>
    </submittedName>
</protein>
<gene>
    <name evidence="3" type="ORF">E7Y31_21120</name>
</gene>
<dbReference type="SUPFAM" id="SSF51735">
    <property type="entry name" value="NAD(P)-binding Rossmann-fold domains"/>
    <property type="match status" value="1"/>
</dbReference>
<dbReference type="GO" id="GO:0016491">
    <property type="term" value="F:oxidoreductase activity"/>
    <property type="evidence" value="ECO:0007669"/>
    <property type="project" value="UniProtKB-KW"/>
</dbReference>
<dbReference type="Proteomes" id="UP000305282">
    <property type="component" value="Unassembled WGS sequence"/>
</dbReference>
<dbReference type="InterPro" id="IPR051122">
    <property type="entry name" value="SDR_DHRS6-like"/>
</dbReference>
<comment type="similarity">
    <text evidence="1">Belongs to the short-chain dehydrogenases/reductases (SDR) family.</text>
</comment>
<dbReference type="InterPro" id="IPR002347">
    <property type="entry name" value="SDR_fam"/>
</dbReference>
<dbReference type="AlphaFoldDB" id="A0A4S5C1M0"/>
<reference evidence="3 4" key="1">
    <citation type="submission" date="2019-04" db="EMBL/GenBank/DDBJ databases">
        <title>Draft genome sequences for three unisolated Alnus-infective Frankia Sp+ strains, AgTrS, AiOr and AvVan, the first sequenced Frankia strains able to sporulate in-planta.</title>
        <authorList>
            <person name="Bethencourt L."/>
            <person name="Vautrin F."/>
            <person name="Taib N."/>
            <person name="Dubost A."/>
            <person name="Castro-Garcia L."/>
            <person name="Imbaud O."/>
            <person name="Abrouk D."/>
            <person name="Fournier P."/>
            <person name="Briolay J."/>
            <person name="Nguyen A."/>
            <person name="Normand P."/>
            <person name="Fernandez M.P."/>
            <person name="Brochier-Armanet C."/>
            <person name="Herrera-Belaroussi A."/>
        </authorList>
    </citation>
    <scope>NUCLEOTIDE SEQUENCE [LARGE SCALE GENOMIC DNA]</scope>
    <source>
        <strain evidence="3 4">AvVan</strain>
    </source>
</reference>
<keyword evidence="4" id="KW-1185">Reference proteome</keyword>
<sequence length="75" mass="7600">MAMNILIMGGSSGIGEATARAFLDRGDRVTITGRDKTRLDGALARLGAGAEGEAVDATDAAAVEATARRLAPIDV</sequence>
<dbReference type="InterPro" id="IPR036291">
    <property type="entry name" value="NAD(P)-bd_dom_sf"/>
</dbReference>
<evidence type="ECO:0000313" key="3">
    <source>
        <dbReference type="EMBL" id="THJ37621.1"/>
    </source>
</evidence>
<evidence type="ECO:0000313" key="4">
    <source>
        <dbReference type="Proteomes" id="UP000305282"/>
    </source>
</evidence>
<evidence type="ECO:0000256" key="2">
    <source>
        <dbReference type="ARBA" id="ARBA00023002"/>
    </source>
</evidence>
<dbReference type="Pfam" id="PF00106">
    <property type="entry name" value="adh_short"/>
    <property type="match status" value="1"/>
</dbReference>
<evidence type="ECO:0000256" key="1">
    <source>
        <dbReference type="ARBA" id="ARBA00006484"/>
    </source>
</evidence>
<dbReference type="PANTHER" id="PTHR43477:SF1">
    <property type="entry name" value="DIHYDROANTICAPSIN 7-DEHYDROGENASE"/>
    <property type="match status" value="1"/>
</dbReference>
<dbReference type="PANTHER" id="PTHR43477">
    <property type="entry name" value="DIHYDROANTICAPSIN 7-DEHYDROGENASE"/>
    <property type="match status" value="1"/>
</dbReference>
<dbReference type="EMBL" id="SSXH01000820">
    <property type="protein sequence ID" value="THJ37621.1"/>
    <property type="molecule type" value="Genomic_DNA"/>
</dbReference>
<dbReference type="Gene3D" id="3.40.50.720">
    <property type="entry name" value="NAD(P)-binding Rossmann-like Domain"/>
    <property type="match status" value="1"/>
</dbReference>